<protein>
    <submittedName>
        <fullName evidence="1">Uncharacterized protein DUF982</fullName>
    </submittedName>
</protein>
<dbReference type="OrthoDB" id="8289987at2"/>
<gene>
    <name evidence="1" type="ORF">FHW37_111150</name>
</gene>
<proteinExistence type="predicted"/>
<dbReference type="Proteomes" id="UP000320653">
    <property type="component" value="Unassembled WGS sequence"/>
</dbReference>
<evidence type="ECO:0000313" key="2">
    <source>
        <dbReference type="Proteomes" id="UP000320653"/>
    </source>
</evidence>
<accession>A0A561QBD0</accession>
<name>A0A561QBD0_9HYPH</name>
<dbReference type="InterPro" id="IPR010385">
    <property type="entry name" value="DUF982"/>
</dbReference>
<keyword evidence="2" id="KW-1185">Reference proteome</keyword>
<dbReference type="Gene3D" id="6.10.250.730">
    <property type="match status" value="1"/>
</dbReference>
<dbReference type="EMBL" id="VIWP01000011">
    <property type="protein sequence ID" value="TWF47647.1"/>
    <property type="molecule type" value="Genomic_DNA"/>
</dbReference>
<evidence type="ECO:0000313" key="1">
    <source>
        <dbReference type="EMBL" id="TWF47647.1"/>
    </source>
</evidence>
<dbReference type="Pfam" id="PF06169">
    <property type="entry name" value="DUF982"/>
    <property type="match status" value="1"/>
</dbReference>
<reference evidence="1 2" key="1">
    <citation type="submission" date="2019-06" db="EMBL/GenBank/DDBJ databases">
        <title>Sorghum-associated microbial communities from plants grown in Nebraska, USA.</title>
        <authorList>
            <person name="Schachtman D."/>
        </authorList>
    </citation>
    <scope>NUCLEOTIDE SEQUENCE [LARGE SCALE GENOMIC DNA]</scope>
    <source>
        <strain evidence="1 2">1225</strain>
    </source>
</reference>
<comment type="caution">
    <text evidence="1">The sequence shown here is derived from an EMBL/GenBank/DDBJ whole genome shotgun (WGS) entry which is preliminary data.</text>
</comment>
<organism evidence="1 2">
    <name type="scientific">Neorhizobium alkalisoli</name>
    <dbReference type="NCBI Taxonomy" id="528178"/>
    <lineage>
        <taxon>Bacteria</taxon>
        <taxon>Pseudomonadati</taxon>
        <taxon>Pseudomonadota</taxon>
        <taxon>Alphaproteobacteria</taxon>
        <taxon>Hyphomicrobiales</taxon>
        <taxon>Rhizobiaceae</taxon>
        <taxon>Rhizobium/Agrobacterium group</taxon>
        <taxon>Neorhizobium</taxon>
    </lineage>
</organism>
<dbReference type="RefSeq" id="WP_145642519.1">
    <property type="nucleotide sequence ID" value="NZ_VIWP01000011.1"/>
</dbReference>
<dbReference type="AlphaFoldDB" id="A0A561QBD0"/>
<sequence length="97" mass="10294">MAETKWMQPVAIKSPFLGEVAVTGPFHALTILMDYWPAMAGAHYMKARIACSAALQGRVDPEHARIAFQLAAKEADEATRAMQGAFSGRSGAGSALS</sequence>